<evidence type="ECO:0000256" key="14">
    <source>
        <dbReference type="ARBA" id="ARBA00023180"/>
    </source>
</evidence>
<keyword evidence="7 15" id="KW-0479">Metal-binding</keyword>
<dbReference type="SUPFAM" id="SSF54897">
    <property type="entry name" value="Protease propeptides/inhibitors"/>
    <property type="match status" value="1"/>
</dbReference>
<sequence>MRYHRLFVISVLTAAPLANLATLLPSPWNDIHVKHTWNSVPINWESLGNPPAGTTIDFHVALKPRHESALIDVLYEVSSPRHPKHVISHTPPRAHAFTYGIHLSKEQVAKLVAPHPKTLDLVSSWLEHYGVPTSSVSTSHGGGWITVAGVPVSQANELLGASYQLYRRTGTNDTAILRTVGYALPKVLHTHVKTVVPTTNFASLHTPRRKPHGRIIRTATSSLANATALSRRADNDDDDDDDDEVTPEFVRELYRTMDYEPAAIHRNALGIGGFLDQYPSEDDLTAFMEVARPDAEDATFDVVQINGGGNDQNHPGFEANANVQYALAIAYPTPHTFYSTGGSMSYNHDSHEPSPGDMFLTWINYLIARENIPQTISVPFGADEMDVPLEYATAVCDLFAQLGARGVSVLFASGDDGVGNPENCEVDGKVQFIPMYPASCPYVTSVGGTTELDEIGASLSGGGFSYHFPRPRYQEEDISAYLEHLGDQHDGLYNPAGRGIPDISAQSVNCVMVLDSEAILGHGTSCAVPIAAGIISLLNDYQISKGKEPLGFLNPWLYGDGLGGLSDITSGSNPGCNTDGFNAIDGWDPVTGLGTPDFVELQLLLDETTKVRRELVLLHYKPI</sequence>
<comment type="caution">
    <text evidence="18">The sequence shown here is derived from an EMBL/GenBank/DDBJ whole genome shotgun (WGS) entry which is preliminary data.</text>
</comment>
<keyword evidence="8 16" id="KW-0732">Signal</keyword>
<dbReference type="InterPro" id="IPR036852">
    <property type="entry name" value="Peptidase_S8/S53_dom_sf"/>
</dbReference>
<dbReference type="Gene3D" id="3.40.50.200">
    <property type="entry name" value="Peptidase S8/S53 domain"/>
    <property type="match status" value="1"/>
</dbReference>
<keyword evidence="14" id="KW-0325">Glycoprotein</keyword>
<keyword evidence="9" id="KW-0378">Hydrolase</keyword>
<organism evidence="18 19">
    <name type="scientific">Lactarius akahatsu</name>
    <dbReference type="NCBI Taxonomy" id="416441"/>
    <lineage>
        <taxon>Eukaryota</taxon>
        <taxon>Fungi</taxon>
        <taxon>Dikarya</taxon>
        <taxon>Basidiomycota</taxon>
        <taxon>Agaricomycotina</taxon>
        <taxon>Agaricomycetes</taxon>
        <taxon>Russulales</taxon>
        <taxon>Russulaceae</taxon>
        <taxon>Lactarius</taxon>
    </lineage>
</organism>
<evidence type="ECO:0000256" key="8">
    <source>
        <dbReference type="ARBA" id="ARBA00022729"/>
    </source>
</evidence>
<dbReference type="CDD" id="cd04056">
    <property type="entry name" value="Peptidases_S53"/>
    <property type="match status" value="1"/>
</dbReference>
<feature type="signal peptide" evidence="16">
    <location>
        <begin position="1"/>
        <end position="21"/>
    </location>
</feature>
<evidence type="ECO:0000256" key="6">
    <source>
        <dbReference type="ARBA" id="ARBA00022670"/>
    </source>
</evidence>
<evidence type="ECO:0000256" key="9">
    <source>
        <dbReference type="ARBA" id="ARBA00022801"/>
    </source>
</evidence>
<evidence type="ECO:0000256" key="7">
    <source>
        <dbReference type="ARBA" id="ARBA00022723"/>
    </source>
</evidence>
<comment type="catalytic activity">
    <reaction evidence="1">
        <text>Release of an N-terminal tripeptide from a polypeptide.</text>
        <dbReference type="EC" id="3.4.14.10"/>
    </reaction>
</comment>
<feature type="binding site" evidence="15">
    <location>
        <position position="567"/>
    </location>
    <ligand>
        <name>Ca(2+)</name>
        <dbReference type="ChEBI" id="CHEBI:29108"/>
    </ligand>
</feature>
<dbReference type="GO" id="GO:0006508">
    <property type="term" value="P:proteolysis"/>
    <property type="evidence" value="ECO:0007669"/>
    <property type="project" value="UniProtKB-KW"/>
</dbReference>
<accession>A0AAD4LHW8</accession>
<keyword evidence="5" id="KW-0964">Secreted</keyword>
<evidence type="ECO:0000256" key="10">
    <source>
        <dbReference type="ARBA" id="ARBA00022825"/>
    </source>
</evidence>
<proteinExistence type="predicted"/>
<comment type="function">
    <text evidence="2">Secreted tripeptidyl-peptidase which degrades proteins at acidic pHs and is involved in virulence.</text>
</comment>
<reference evidence="18" key="1">
    <citation type="submission" date="2022-01" db="EMBL/GenBank/DDBJ databases">
        <title>Comparative genomics reveals a dynamic genome evolution in the ectomycorrhizal milk-cap (Lactarius) mushrooms.</title>
        <authorList>
            <consortium name="DOE Joint Genome Institute"/>
            <person name="Lebreton A."/>
            <person name="Tang N."/>
            <person name="Kuo A."/>
            <person name="LaButti K."/>
            <person name="Drula E."/>
            <person name="Barry K."/>
            <person name="Clum A."/>
            <person name="Lipzen A."/>
            <person name="Mousain D."/>
            <person name="Ng V."/>
            <person name="Wang R."/>
            <person name="Wang X."/>
            <person name="Dai Y."/>
            <person name="Henrissat B."/>
            <person name="Grigoriev I.V."/>
            <person name="Guerin-Laguette A."/>
            <person name="Yu F."/>
            <person name="Martin F.M."/>
        </authorList>
    </citation>
    <scope>NUCLEOTIDE SEQUENCE</scope>
    <source>
        <strain evidence="18">QP</strain>
    </source>
</reference>
<feature type="chain" id="PRO_5042198473" description="tripeptidyl-peptidase II" evidence="16">
    <location>
        <begin position="22"/>
        <end position="623"/>
    </location>
</feature>
<comment type="caution">
    <text evidence="15">Lacks conserved residue(s) required for the propagation of feature annotation.</text>
</comment>
<keyword evidence="13" id="KW-0865">Zymogen</keyword>
<feature type="binding site" evidence="15">
    <location>
        <position position="588"/>
    </location>
    <ligand>
        <name>Ca(2+)</name>
        <dbReference type="ChEBI" id="CHEBI:29108"/>
    </ligand>
</feature>
<evidence type="ECO:0000259" key="17">
    <source>
        <dbReference type="PROSITE" id="PS51695"/>
    </source>
</evidence>
<comment type="cofactor">
    <cofactor evidence="15">
        <name>Ca(2+)</name>
        <dbReference type="ChEBI" id="CHEBI:29108"/>
    </cofactor>
    <text evidence="15">Binds 1 Ca(2+) ion per subunit.</text>
</comment>
<dbReference type="SMART" id="SM00944">
    <property type="entry name" value="Pro-kuma_activ"/>
    <property type="match status" value="1"/>
</dbReference>
<evidence type="ECO:0000256" key="2">
    <source>
        <dbReference type="ARBA" id="ARBA00002451"/>
    </source>
</evidence>
<evidence type="ECO:0000256" key="1">
    <source>
        <dbReference type="ARBA" id="ARBA00001910"/>
    </source>
</evidence>
<keyword evidence="12" id="KW-0843">Virulence</keyword>
<keyword evidence="19" id="KW-1185">Reference proteome</keyword>
<dbReference type="CDD" id="cd11377">
    <property type="entry name" value="Pro-peptidase_S53"/>
    <property type="match status" value="1"/>
</dbReference>
<dbReference type="InterPro" id="IPR050819">
    <property type="entry name" value="Tripeptidyl-peptidase_I"/>
</dbReference>
<feature type="binding site" evidence="15">
    <location>
        <position position="568"/>
    </location>
    <ligand>
        <name>Ca(2+)</name>
        <dbReference type="ChEBI" id="CHEBI:29108"/>
    </ligand>
</feature>
<evidence type="ECO:0000256" key="12">
    <source>
        <dbReference type="ARBA" id="ARBA00023026"/>
    </source>
</evidence>
<keyword evidence="10" id="KW-0720">Serine protease</keyword>
<dbReference type="InterPro" id="IPR030400">
    <property type="entry name" value="Sedolisin_dom"/>
</dbReference>
<keyword evidence="6" id="KW-0645">Protease</keyword>
<evidence type="ECO:0000256" key="16">
    <source>
        <dbReference type="SAM" id="SignalP"/>
    </source>
</evidence>
<evidence type="ECO:0000256" key="4">
    <source>
        <dbReference type="ARBA" id="ARBA00012462"/>
    </source>
</evidence>
<dbReference type="Proteomes" id="UP001201163">
    <property type="component" value="Unassembled WGS sequence"/>
</dbReference>
<dbReference type="GO" id="GO:0008240">
    <property type="term" value="F:tripeptidyl-peptidase activity"/>
    <property type="evidence" value="ECO:0007669"/>
    <property type="project" value="UniProtKB-EC"/>
</dbReference>
<dbReference type="PROSITE" id="PS51695">
    <property type="entry name" value="SEDOLISIN"/>
    <property type="match status" value="1"/>
</dbReference>
<dbReference type="GO" id="GO:0005576">
    <property type="term" value="C:extracellular region"/>
    <property type="evidence" value="ECO:0007669"/>
    <property type="project" value="UniProtKB-SubCell"/>
</dbReference>
<dbReference type="EC" id="3.4.14.10" evidence="4"/>
<evidence type="ECO:0000313" key="19">
    <source>
        <dbReference type="Proteomes" id="UP001201163"/>
    </source>
</evidence>
<dbReference type="PANTHER" id="PTHR14218:SF15">
    <property type="entry name" value="TRIPEPTIDYL-PEPTIDASE 1"/>
    <property type="match status" value="1"/>
</dbReference>
<feature type="binding site" evidence="15">
    <location>
        <position position="586"/>
    </location>
    <ligand>
        <name>Ca(2+)</name>
        <dbReference type="ChEBI" id="CHEBI:29108"/>
    </ligand>
</feature>
<dbReference type="AlphaFoldDB" id="A0AAD4LHW8"/>
<comment type="subcellular location">
    <subcellularLocation>
        <location evidence="3">Secreted</location>
        <location evidence="3">Extracellular space</location>
    </subcellularLocation>
</comment>
<dbReference type="InterPro" id="IPR023828">
    <property type="entry name" value="Peptidase_S8_Ser-AS"/>
</dbReference>
<dbReference type="Pfam" id="PF09286">
    <property type="entry name" value="Pro-kuma_activ"/>
    <property type="match status" value="1"/>
</dbReference>
<evidence type="ECO:0000256" key="11">
    <source>
        <dbReference type="ARBA" id="ARBA00022837"/>
    </source>
</evidence>
<protein>
    <recommendedName>
        <fullName evidence="4">tripeptidyl-peptidase II</fullName>
        <ecNumber evidence="4">3.4.14.10</ecNumber>
    </recommendedName>
</protein>
<evidence type="ECO:0000256" key="13">
    <source>
        <dbReference type="ARBA" id="ARBA00023145"/>
    </source>
</evidence>
<dbReference type="SUPFAM" id="SSF52743">
    <property type="entry name" value="Subtilisin-like"/>
    <property type="match status" value="1"/>
</dbReference>
<gene>
    <name evidence="18" type="ORF">EDB92DRAFT_1796438</name>
</gene>
<dbReference type="PROSITE" id="PS00138">
    <property type="entry name" value="SUBTILASE_SER"/>
    <property type="match status" value="1"/>
</dbReference>
<evidence type="ECO:0000256" key="15">
    <source>
        <dbReference type="PROSITE-ProRule" id="PRU01032"/>
    </source>
</evidence>
<feature type="domain" description="Peptidase S53" evidence="17">
    <location>
        <begin position="244"/>
        <end position="608"/>
    </location>
</feature>
<dbReference type="GO" id="GO:0004252">
    <property type="term" value="F:serine-type endopeptidase activity"/>
    <property type="evidence" value="ECO:0007669"/>
    <property type="project" value="InterPro"/>
</dbReference>
<name>A0AAD4LHW8_9AGAM</name>
<dbReference type="FunFam" id="3.40.50.200:FF:000015">
    <property type="entry name" value="Tripeptidyl peptidase A"/>
    <property type="match status" value="1"/>
</dbReference>
<dbReference type="InterPro" id="IPR015366">
    <property type="entry name" value="S53_propep"/>
</dbReference>
<evidence type="ECO:0000256" key="5">
    <source>
        <dbReference type="ARBA" id="ARBA00022525"/>
    </source>
</evidence>
<evidence type="ECO:0000256" key="3">
    <source>
        <dbReference type="ARBA" id="ARBA00004239"/>
    </source>
</evidence>
<evidence type="ECO:0000313" key="18">
    <source>
        <dbReference type="EMBL" id="KAH8993445.1"/>
    </source>
</evidence>
<keyword evidence="11 15" id="KW-0106">Calcium</keyword>
<dbReference type="GO" id="GO:0046872">
    <property type="term" value="F:metal ion binding"/>
    <property type="evidence" value="ECO:0007669"/>
    <property type="project" value="UniProtKB-UniRule"/>
</dbReference>
<dbReference type="EMBL" id="JAKELL010000018">
    <property type="protein sequence ID" value="KAH8993445.1"/>
    <property type="molecule type" value="Genomic_DNA"/>
</dbReference>
<dbReference type="PANTHER" id="PTHR14218">
    <property type="entry name" value="PROTEASE S8 TRIPEPTIDYL PEPTIDASE I CLN2"/>
    <property type="match status" value="1"/>
</dbReference>